<name>A0A4D6BQ19_NEPNO</name>
<dbReference type="EMBL" id="MH727938">
    <property type="protein sequence ID" value="QBX89046.1"/>
    <property type="molecule type" value="mRNA"/>
</dbReference>
<feature type="signal peptide" evidence="1">
    <location>
        <begin position="1"/>
        <end position="29"/>
    </location>
</feature>
<keyword evidence="1" id="KW-0732">Signal</keyword>
<evidence type="ECO:0000256" key="1">
    <source>
        <dbReference type="SAM" id="SignalP"/>
    </source>
</evidence>
<reference evidence="2" key="1">
    <citation type="journal article" date="2018" name="Front. Endocrinol.">
        <title>Insights Into Sexual Maturation and Reproduction in the Norway Lobster (Nephrops norvegicus) via in silico Prediction and Characterization of Neuropeptides and G Protein-coupled Receptors.</title>
        <authorList>
            <person name="Nguyen T.V."/>
            <person name="Rotllant G.E."/>
            <person name="Cummins S.F."/>
            <person name="Elizur A."/>
            <person name="Ventura T."/>
        </authorList>
    </citation>
    <scope>NUCLEOTIDE SEQUENCE</scope>
</reference>
<evidence type="ECO:0000313" key="2">
    <source>
        <dbReference type="EMBL" id="QBX89046.1"/>
    </source>
</evidence>
<dbReference type="AlphaFoldDB" id="A0A4D6BQ19"/>
<sequence length="127" mass="14174">MAASAFLRVRLTTVVLLTTLACLLAYTNAVDCRKFVFAPVCRGIIAKRMVAEKRSSFRPTADTQWNSQYRAPTETEAENLLLASSYDDVMEPRPQEDMVVVRAGSDVVQVPAYVFGVIERSLQGERK</sequence>
<proteinExistence type="evidence at transcript level"/>
<organism evidence="2">
    <name type="scientific">Nephrops norvegicus</name>
    <name type="common">Norway lobster</name>
    <dbReference type="NCBI Taxonomy" id="6829"/>
    <lineage>
        <taxon>Eukaryota</taxon>
        <taxon>Metazoa</taxon>
        <taxon>Ecdysozoa</taxon>
        <taxon>Arthropoda</taxon>
        <taxon>Crustacea</taxon>
        <taxon>Multicrustacea</taxon>
        <taxon>Malacostraca</taxon>
        <taxon>Eumalacostraca</taxon>
        <taxon>Eucarida</taxon>
        <taxon>Decapoda</taxon>
        <taxon>Pleocyemata</taxon>
        <taxon>Astacidea</taxon>
        <taxon>Nephropoidea</taxon>
        <taxon>Nephropidae</taxon>
        <taxon>Nephrops</taxon>
    </lineage>
</organism>
<protein>
    <submittedName>
        <fullName evidence="2">Elevenin</fullName>
    </submittedName>
</protein>
<feature type="chain" id="PRO_5020040586" evidence="1">
    <location>
        <begin position="30"/>
        <end position="127"/>
    </location>
</feature>
<accession>A0A4D6BQ19</accession>